<gene>
    <name evidence="1" type="ORF">MENTE1834_LOCUS2952</name>
</gene>
<organism evidence="1 2">
    <name type="scientific">Meloidogyne enterolobii</name>
    <name type="common">Root-knot nematode worm</name>
    <name type="synonym">Meloidogyne mayaguensis</name>
    <dbReference type="NCBI Taxonomy" id="390850"/>
    <lineage>
        <taxon>Eukaryota</taxon>
        <taxon>Metazoa</taxon>
        <taxon>Ecdysozoa</taxon>
        <taxon>Nematoda</taxon>
        <taxon>Chromadorea</taxon>
        <taxon>Rhabditida</taxon>
        <taxon>Tylenchina</taxon>
        <taxon>Tylenchomorpha</taxon>
        <taxon>Tylenchoidea</taxon>
        <taxon>Meloidogynidae</taxon>
        <taxon>Meloidogyninae</taxon>
        <taxon>Meloidogyne</taxon>
    </lineage>
</organism>
<protein>
    <submittedName>
        <fullName evidence="1">Uncharacterized protein</fullName>
    </submittedName>
</protein>
<comment type="caution">
    <text evidence="1">The sequence shown here is derived from an EMBL/GenBank/DDBJ whole genome shotgun (WGS) entry which is preliminary data.</text>
</comment>
<proteinExistence type="predicted"/>
<reference evidence="1" key="1">
    <citation type="submission" date="2023-11" db="EMBL/GenBank/DDBJ databases">
        <authorList>
            <person name="Poullet M."/>
        </authorList>
    </citation>
    <scope>NUCLEOTIDE SEQUENCE</scope>
    <source>
        <strain evidence="1">E1834</strain>
    </source>
</reference>
<accession>A0ACB0XSK8</accession>
<dbReference type="Proteomes" id="UP001497535">
    <property type="component" value="Unassembled WGS sequence"/>
</dbReference>
<keyword evidence="2" id="KW-1185">Reference proteome</keyword>
<name>A0ACB0XSK8_MELEN</name>
<sequence length="113" mass="13307">MREELSRAGLQAERIFRPPDFISSINLDNIEAVNNVSYIKEEENIFDYPSNNYDNYKTLNKGMKITNTEINNKLDCNRRSDKNVDDDYSSLHSCKFPIHQKSRKRQNESSDRN</sequence>
<dbReference type="EMBL" id="CAVMJV010000002">
    <property type="protein sequence ID" value="CAK5015249.1"/>
    <property type="molecule type" value="Genomic_DNA"/>
</dbReference>
<evidence type="ECO:0000313" key="2">
    <source>
        <dbReference type="Proteomes" id="UP001497535"/>
    </source>
</evidence>
<evidence type="ECO:0000313" key="1">
    <source>
        <dbReference type="EMBL" id="CAK5015249.1"/>
    </source>
</evidence>